<dbReference type="InterPro" id="IPR046950">
    <property type="entry name" value="DNA-dir_Rpol_C_phage-type"/>
</dbReference>
<evidence type="ECO:0000256" key="10">
    <source>
        <dbReference type="RuleBase" id="RU003805"/>
    </source>
</evidence>
<comment type="similarity">
    <text evidence="1 10">Belongs to the phage and mitochondrial RNA polymerase family.</text>
</comment>
<keyword evidence="6" id="KW-0809">Transit peptide</keyword>
<evidence type="ECO:0000256" key="5">
    <source>
        <dbReference type="ARBA" id="ARBA00022695"/>
    </source>
</evidence>
<evidence type="ECO:0000256" key="8">
    <source>
        <dbReference type="ARBA" id="ARBA00048552"/>
    </source>
</evidence>
<evidence type="ECO:0000256" key="11">
    <source>
        <dbReference type="SAM" id="MobiDB-lite"/>
    </source>
</evidence>
<dbReference type="PANTHER" id="PTHR10102:SF0">
    <property type="entry name" value="DNA-DIRECTED RNA POLYMERASE, MITOCHONDRIAL"/>
    <property type="match status" value="1"/>
</dbReference>
<dbReference type="SUPFAM" id="SSF56672">
    <property type="entry name" value="DNA/RNA polymerases"/>
    <property type="match status" value="1"/>
</dbReference>
<dbReference type="Pfam" id="PF14700">
    <property type="entry name" value="RPOL_N"/>
    <property type="match status" value="1"/>
</dbReference>
<evidence type="ECO:0000313" key="15">
    <source>
        <dbReference type="Proteomes" id="UP000271974"/>
    </source>
</evidence>
<feature type="repeat" description="PPR" evidence="9">
    <location>
        <begin position="518"/>
        <end position="552"/>
    </location>
</feature>
<keyword evidence="12" id="KW-0472">Membrane</keyword>
<keyword evidence="3 10" id="KW-0240">DNA-directed RNA polymerase</keyword>
<accession>A0A433SQB9</accession>
<dbReference type="EC" id="2.7.7.6" evidence="2 10"/>
<dbReference type="OrthoDB" id="276422at2759"/>
<keyword evidence="4 10" id="KW-0808">Transferase</keyword>
<evidence type="ECO:0000259" key="13">
    <source>
        <dbReference type="SMART" id="SM01311"/>
    </source>
</evidence>
<evidence type="ECO:0000256" key="7">
    <source>
        <dbReference type="ARBA" id="ARBA00023163"/>
    </source>
</evidence>
<feature type="region of interest" description="Disordered" evidence="11">
    <location>
        <begin position="75"/>
        <end position="109"/>
    </location>
</feature>
<dbReference type="SMART" id="SM01311">
    <property type="entry name" value="RPOL_N"/>
    <property type="match status" value="1"/>
</dbReference>
<dbReference type="InterPro" id="IPR011990">
    <property type="entry name" value="TPR-like_helical_dom_sf"/>
</dbReference>
<feature type="domain" description="DNA-directed RNA polymerase N-terminal" evidence="13">
    <location>
        <begin position="663"/>
        <end position="963"/>
    </location>
</feature>
<dbReference type="GO" id="GO:0001018">
    <property type="term" value="F:mitochondrial promoter sequence-specific DNA binding"/>
    <property type="evidence" value="ECO:0007669"/>
    <property type="project" value="TreeGrafter"/>
</dbReference>
<evidence type="ECO:0000256" key="1">
    <source>
        <dbReference type="ARBA" id="ARBA00009493"/>
    </source>
</evidence>
<feature type="compositionally biased region" description="Polar residues" evidence="11">
    <location>
        <begin position="323"/>
        <end position="336"/>
    </location>
</feature>
<keyword evidence="7 10" id="KW-0804">Transcription</keyword>
<keyword evidence="15" id="KW-1185">Reference proteome</keyword>
<dbReference type="Proteomes" id="UP000271974">
    <property type="component" value="Unassembled WGS sequence"/>
</dbReference>
<feature type="region of interest" description="Disordered" evidence="11">
    <location>
        <begin position="423"/>
        <end position="455"/>
    </location>
</feature>
<evidence type="ECO:0000256" key="4">
    <source>
        <dbReference type="ARBA" id="ARBA00022679"/>
    </source>
</evidence>
<evidence type="ECO:0000256" key="6">
    <source>
        <dbReference type="ARBA" id="ARBA00022946"/>
    </source>
</evidence>
<dbReference type="Gene3D" id="1.10.287.280">
    <property type="match status" value="1"/>
</dbReference>
<dbReference type="Gene3D" id="1.25.40.10">
    <property type="entry name" value="Tetratricopeptide repeat domain"/>
    <property type="match status" value="1"/>
</dbReference>
<keyword evidence="5 10" id="KW-0548">Nucleotidyltransferase</keyword>
<dbReference type="PROSITE" id="PS00489">
    <property type="entry name" value="RNA_POL_PHAGE_2"/>
    <property type="match status" value="1"/>
</dbReference>
<evidence type="ECO:0000313" key="14">
    <source>
        <dbReference type="EMBL" id="RUS71428.1"/>
    </source>
</evidence>
<dbReference type="Gene3D" id="1.10.150.20">
    <property type="entry name" value="5' to 3' exonuclease, C-terminal subdomain"/>
    <property type="match status" value="1"/>
</dbReference>
<dbReference type="GO" id="GO:0034245">
    <property type="term" value="C:mitochondrial DNA-directed RNA polymerase complex"/>
    <property type="evidence" value="ECO:0007669"/>
    <property type="project" value="TreeGrafter"/>
</dbReference>
<dbReference type="PROSITE" id="PS00900">
    <property type="entry name" value="RNA_POL_PHAGE_1"/>
    <property type="match status" value="1"/>
</dbReference>
<feature type="compositionally biased region" description="Basic residues" evidence="11">
    <location>
        <begin position="92"/>
        <end position="102"/>
    </location>
</feature>
<reference evidence="14 15" key="1">
    <citation type="submission" date="2019-01" db="EMBL/GenBank/DDBJ databases">
        <title>A draft genome assembly of the solar-powered sea slug Elysia chlorotica.</title>
        <authorList>
            <person name="Cai H."/>
            <person name="Li Q."/>
            <person name="Fang X."/>
            <person name="Li J."/>
            <person name="Curtis N.E."/>
            <person name="Altenburger A."/>
            <person name="Shibata T."/>
            <person name="Feng M."/>
            <person name="Maeda T."/>
            <person name="Schwartz J.A."/>
            <person name="Shigenobu S."/>
            <person name="Lundholm N."/>
            <person name="Nishiyama T."/>
            <person name="Yang H."/>
            <person name="Hasebe M."/>
            <person name="Li S."/>
            <person name="Pierce S.K."/>
            <person name="Wang J."/>
        </authorList>
    </citation>
    <scope>NUCLEOTIDE SEQUENCE [LARGE SCALE GENOMIC DNA]</scope>
    <source>
        <strain evidence="14">EC2010</strain>
        <tissue evidence="14">Whole organism of an adult</tissue>
    </source>
</reference>
<evidence type="ECO:0000256" key="12">
    <source>
        <dbReference type="SAM" id="Phobius"/>
    </source>
</evidence>
<dbReference type="InterPro" id="IPR002885">
    <property type="entry name" value="PPR_rpt"/>
</dbReference>
<evidence type="ECO:0000256" key="3">
    <source>
        <dbReference type="ARBA" id="ARBA00022478"/>
    </source>
</evidence>
<organism evidence="14 15">
    <name type="scientific">Elysia chlorotica</name>
    <name type="common">Eastern emerald elysia</name>
    <name type="synonym">Sea slug</name>
    <dbReference type="NCBI Taxonomy" id="188477"/>
    <lineage>
        <taxon>Eukaryota</taxon>
        <taxon>Metazoa</taxon>
        <taxon>Spiralia</taxon>
        <taxon>Lophotrochozoa</taxon>
        <taxon>Mollusca</taxon>
        <taxon>Gastropoda</taxon>
        <taxon>Heterobranchia</taxon>
        <taxon>Euthyneura</taxon>
        <taxon>Panpulmonata</taxon>
        <taxon>Sacoglossa</taxon>
        <taxon>Placobranchoidea</taxon>
        <taxon>Plakobranchidae</taxon>
        <taxon>Elysia</taxon>
    </lineage>
</organism>
<name>A0A433SQB9_ELYCH</name>
<dbReference type="Pfam" id="PF00940">
    <property type="entry name" value="RNA_pol"/>
    <property type="match status" value="1"/>
</dbReference>
<dbReference type="EMBL" id="RQTK01001213">
    <property type="protein sequence ID" value="RUS71428.1"/>
    <property type="molecule type" value="Genomic_DNA"/>
</dbReference>
<feature type="transmembrane region" description="Helical" evidence="12">
    <location>
        <begin position="898"/>
        <end position="926"/>
    </location>
</feature>
<protein>
    <recommendedName>
        <fullName evidence="2 10">DNA-directed RNA polymerase</fullName>
        <ecNumber evidence="2 10">2.7.7.6</ecNumber>
    </recommendedName>
</protein>
<gene>
    <name evidence="14" type="ORF">EGW08_020811</name>
</gene>
<comment type="caution">
    <text evidence="14">The sequence shown here is derived from an EMBL/GenBank/DDBJ whole genome shotgun (WGS) entry which is preliminary data.</text>
</comment>
<keyword evidence="12" id="KW-0812">Transmembrane</keyword>
<evidence type="ECO:0000256" key="9">
    <source>
        <dbReference type="PROSITE-ProRule" id="PRU00708"/>
    </source>
</evidence>
<dbReference type="STRING" id="188477.A0A433SQB9"/>
<keyword evidence="12" id="KW-1133">Transmembrane helix</keyword>
<evidence type="ECO:0000256" key="2">
    <source>
        <dbReference type="ARBA" id="ARBA00012418"/>
    </source>
</evidence>
<dbReference type="PROSITE" id="PS51375">
    <property type="entry name" value="PPR"/>
    <property type="match status" value="1"/>
</dbReference>
<feature type="region of interest" description="Disordered" evidence="11">
    <location>
        <begin position="312"/>
        <end position="336"/>
    </location>
</feature>
<proteinExistence type="inferred from homology"/>
<dbReference type="InterPro" id="IPR029262">
    <property type="entry name" value="RPOL_N"/>
</dbReference>
<sequence>MSYLRLVTNRIDLPLLLGRSKSKSSLLPHQQRFVMNSRPSCHSYKYNTSLCSPRSGFRCPLLMDLHGCTGNVGSKAQQHSTSAKPNMTKSLMKWKKKKRKSKAQQQKEMNSLQMDLVKLLTKRAIQVVKNKSLLDAHREVVTCHAFDNQGQHDYQNRHVSLDGSLISMDLTEQPWKREEHRSYYVAQAVEEQLALGGETEPSQVTPKTEGTTDFAVHALPHMNHINAYEDSFEKLKGNRDFSLPISKPAKEQLCVHDNKPISYSELFPSYSSQPKKYFHGTGKDFSFSSAFKSFSSELAVLNYETVTESTQDWDSETHLEGNLNEQSQSPTESTVSTNNLNIASDARSSSNATPKSLLEKAKSLRHTGHHVVESSNQKDDAFFFPEDIEPENISKSPLLLKSVPSIFVHDPIDPLYDTLQDNQEHESGQATRNSKKRKSTASESKLTKHKVGLSHKTGTAPMVPTDILTVEDQENLCITQEMREMLDRSFVEACCFTNNELLAVRNLQYHATKSKITSVHVFNVLIHALAKKGDLETIKSLFLLLRQQELEPSLQTYAACLECMGRMSQVDIELCRNLIMDIEKSGQDLGDIARKCFFQQDEWDYVLKAIKMVKPDFMPYPMRIHTSYENSLLLPLNTINNQAVECNQYTVDFTKEEMMERAKIQLGMEVKGEVKIKSIAAADLKETLKPLARERRDAVLTEWRKVLLKSFDEKIAMLEKNAQDNINMTLYPFLKLFPREEYVNIIFKCLKELLTLSAGYSPTLSMIRSDLGWAVNRKFNTALRLAGGMDKKVMVVYEHFIEEYLDQNKKLDSHRLMWRRAMSQNYNTLNLDMSLKRWPGHITREIGKFLLDMILYDLKVNANTFKKRAPKRLVPAFSTMVMPDKFRYTNAELKVRHAFFSIMFFLFFCFFFSFNRVIFFPSLMLFSDALVRMRPSAGHLDPLKAVKENRYAAVLDSLNTLSACAWKINKRVLDLQVEVFNNKGDAKLKVAPPASQFPPLPVIKHDLTPKEKALLYKERLALQQQRQDAHGLWCTDLYRLSIANKFRDETFWFPHSMDFRGRTYPLPPHFNHLGSDNVRGMLLFAKGKPLGDMGYDWLKIHLINLTGLKKRSSNQERLEYAHSVMEDILDSADKPLTGKKWWQISDEPWQTLACCMEIAQIERFEGNKADYVCHFPVHQDGSCNGLQHYAAIGRDQAGAESVNLHPFDVPKDVYSDVVDLVEKARKAHAEEGKEIAQILEGFIKRKVIKQTIMTTVYGVTRYGAREQIHRQLKDIPEFPAQESWRGSMYLTQTTFSCLREMFTAAKDIQDWLTEASSLISSFMPVDWVTPLGFPVMQPYFKRVGKHNHGFDRFKPNTMKQKNAFPPNYIHSLDSTHMMLTALYCVHAGITFVSVHDCYWTHACDVPVMNRICREQFVNMHKQPLLEDLSKHLVALVNRASRDPSMVEAMKKVDVPALLQLLEDVPKRGSFDLDNVLKSTYFFS</sequence>
<dbReference type="InterPro" id="IPR002092">
    <property type="entry name" value="DNA-dir_Rpol_phage-type"/>
</dbReference>
<dbReference type="InterPro" id="IPR043502">
    <property type="entry name" value="DNA/RNA_pol_sf"/>
</dbReference>
<dbReference type="PANTHER" id="PTHR10102">
    <property type="entry name" value="DNA-DIRECTED RNA POLYMERASE, MITOCHONDRIAL"/>
    <property type="match status" value="1"/>
</dbReference>
<feature type="compositionally biased region" description="Polar residues" evidence="11">
    <location>
        <begin position="75"/>
        <end position="89"/>
    </location>
</feature>
<dbReference type="GO" id="GO:0003899">
    <property type="term" value="F:DNA-directed RNA polymerase activity"/>
    <property type="evidence" value="ECO:0007669"/>
    <property type="project" value="UniProtKB-EC"/>
</dbReference>
<comment type="function">
    <text evidence="10">DNA-dependent RNA polymerase catalyzes the transcription of DNA into RNA using the four ribonucleoside triphosphates as substrates.</text>
</comment>
<comment type="catalytic activity">
    <reaction evidence="8 10">
        <text>RNA(n) + a ribonucleoside 5'-triphosphate = RNA(n+1) + diphosphate</text>
        <dbReference type="Rhea" id="RHEA:21248"/>
        <dbReference type="Rhea" id="RHEA-COMP:14527"/>
        <dbReference type="Rhea" id="RHEA-COMP:17342"/>
        <dbReference type="ChEBI" id="CHEBI:33019"/>
        <dbReference type="ChEBI" id="CHEBI:61557"/>
        <dbReference type="ChEBI" id="CHEBI:140395"/>
        <dbReference type="EC" id="2.7.7.6"/>
    </reaction>
</comment>
<dbReference type="GO" id="GO:0006390">
    <property type="term" value="P:mitochondrial transcription"/>
    <property type="evidence" value="ECO:0007669"/>
    <property type="project" value="TreeGrafter"/>
</dbReference>
<dbReference type="FunFam" id="1.10.287.280:FF:000001">
    <property type="entry name" value="DNA-directed RNA polymerase"/>
    <property type="match status" value="1"/>
</dbReference>